<dbReference type="GO" id="GO:0061157">
    <property type="term" value="P:mRNA destabilization"/>
    <property type="evidence" value="ECO:0007669"/>
    <property type="project" value="TreeGrafter"/>
</dbReference>
<accession>A0A445BKM0</accession>
<sequence length="228" mass="25143">MNSDNEGLMAREKEKEERTEVDDVAEMGGTIMYADSIILCHDLSRWACRSSSLSLSLSLSAGVCHAAVAGVPHCRRCRGSAAPSLLDQPSAAPLIFSMHLQAFSSPSRGLGSGSSSVTLCSAAPPSLEFQPLRRCWARVSLLPHHCCTSALSLLSLAKVNASRQFVGVAEMLGPVDFNKDMKFWKLYKYNGFFPIRWHIIKDVPNAQFCHIHIIVENENRDVTYTRDT</sequence>
<organism evidence="3 4">
    <name type="scientific">Arachis hypogaea</name>
    <name type="common">Peanut</name>
    <dbReference type="NCBI Taxonomy" id="3818"/>
    <lineage>
        <taxon>Eukaryota</taxon>
        <taxon>Viridiplantae</taxon>
        <taxon>Streptophyta</taxon>
        <taxon>Embryophyta</taxon>
        <taxon>Tracheophyta</taxon>
        <taxon>Spermatophyta</taxon>
        <taxon>Magnoliopsida</taxon>
        <taxon>eudicotyledons</taxon>
        <taxon>Gunneridae</taxon>
        <taxon>Pentapetalae</taxon>
        <taxon>rosids</taxon>
        <taxon>fabids</taxon>
        <taxon>Fabales</taxon>
        <taxon>Fabaceae</taxon>
        <taxon>Papilionoideae</taxon>
        <taxon>50 kb inversion clade</taxon>
        <taxon>dalbergioids sensu lato</taxon>
        <taxon>Dalbergieae</taxon>
        <taxon>Pterocarpus clade</taxon>
        <taxon>Arachis</taxon>
    </lineage>
</organism>
<evidence type="ECO:0000313" key="3">
    <source>
        <dbReference type="EMBL" id="RYR39233.1"/>
    </source>
</evidence>
<protein>
    <recommendedName>
        <fullName evidence="1">YTH domain-containing family protein</fullName>
    </recommendedName>
</protein>
<keyword evidence="1" id="KW-0694">RNA-binding</keyword>
<dbReference type="AlphaFoldDB" id="A0A445BKM0"/>
<keyword evidence="4" id="KW-1185">Reference proteome</keyword>
<gene>
    <name evidence="3" type="ORF">Ahy_A09g044731</name>
</gene>
<dbReference type="PROSITE" id="PS50882">
    <property type="entry name" value="YTH"/>
    <property type="match status" value="1"/>
</dbReference>
<dbReference type="EMBL" id="SDMP01000009">
    <property type="protein sequence ID" value="RYR39234.1"/>
    <property type="molecule type" value="Genomic_DNA"/>
</dbReference>
<reference evidence="3 4" key="1">
    <citation type="submission" date="2019-01" db="EMBL/GenBank/DDBJ databases">
        <title>Sequencing of cultivated peanut Arachis hypogaea provides insights into genome evolution and oil improvement.</title>
        <authorList>
            <person name="Chen X."/>
        </authorList>
    </citation>
    <scope>NUCLEOTIDE SEQUENCE [LARGE SCALE GENOMIC DNA]</scope>
    <source>
        <strain evidence="4">cv. Fuhuasheng</strain>
        <strain evidence="3">GDAAS-fuhuasheng2018</strain>
        <tissue evidence="3">Leaves</tissue>
    </source>
</reference>
<dbReference type="Proteomes" id="UP000289738">
    <property type="component" value="Chromosome A09"/>
</dbReference>
<evidence type="ECO:0000256" key="1">
    <source>
        <dbReference type="RuleBase" id="RU369095"/>
    </source>
</evidence>
<comment type="caution">
    <text evidence="3">The sequence shown here is derived from an EMBL/GenBank/DDBJ whole genome shotgun (WGS) entry which is preliminary data.</text>
</comment>
<dbReference type="PANTHER" id="PTHR12357:SF95">
    <property type="entry name" value="YTH DOMAIN-CONTAINING FAMILY PROTEIN"/>
    <property type="match status" value="1"/>
</dbReference>
<dbReference type="GO" id="GO:1990247">
    <property type="term" value="F:N6-methyladenosine-containing RNA reader activity"/>
    <property type="evidence" value="ECO:0007669"/>
    <property type="project" value="UniProtKB-UniRule"/>
</dbReference>
<evidence type="ECO:0000259" key="2">
    <source>
        <dbReference type="PROSITE" id="PS50882"/>
    </source>
</evidence>
<comment type="function">
    <text evidence="1">Specifically recognizes and binds N6-methyladenosine (m6A)-containing RNAs, and regulates mRNA stability. M6A is a modification present at internal sites of mRNAs and some non-coding RNAs and plays a role in mRNA stability and processing.</text>
</comment>
<dbReference type="PANTHER" id="PTHR12357">
    <property type="entry name" value="YTH YT521-B HOMOLOGY DOMAIN-CONTAINING"/>
    <property type="match status" value="1"/>
</dbReference>
<dbReference type="GO" id="GO:0003729">
    <property type="term" value="F:mRNA binding"/>
    <property type="evidence" value="ECO:0007669"/>
    <property type="project" value="UniProtKB-UniRule"/>
</dbReference>
<comment type="similarity">
    <text evidence="1">Belongs to the YTHDF family.</text>
</comment>
<dbReference type="EMBL" id="SDMP01000009">
    <property type="protein sequence ID" value="RYR39233.1"/>
    <property type="molecule type" value="Genomic_DNA"/>
</dbReference>
<feature type="domain" description="YTH" evidence="2">
    <location>
        <begin position="93"/>
        <end position="228"/>
    </location>
</feature>
<proteinExistence type="inferred from homology"/>
<dbReference type="Pfam" id="PF04146">
    <property type="entry name" value="YTH"/>
    <property type="match status" value="1"/>
</dbReference>
<dbReference type="STRING" id="3818.A0A445BKM0"/>
<dbReference type="GO" id="GO:0005737">
    <property type="term" value="C:cytoplasm"/>
    <property type="evidence" value="ECO:0007669"/>
    <property type="project" value="TreeGrafter"/>
</dbReference>
<name>A0A445BKM0_ARAHY</name>
<dbReference type="Gene3D" id="3.10.590.10">
    <property type="entry name" value="ph1033 like domains"/>
    <property type="match status" value="1"/>
</dbReference>
<evidence type="ECO:0000313" key="4">
    <source>
        <dbReference type="Proteomes" id="UP000289738"/>
    </source>
</evidence>
<dbReference type="InterPro" id="IPR007275">
    <property type="entry name" value="YTH_domain"/>
</dbReference>
<dbReference type="InterPro" id="IPR045168">
    <property type="entry name" value="YTH_prot"/>
</dbReference>